<dbReference type="Proteomes" id="UP000254621">
    <property type="component" value="Unassembled WGS sequence"/>
</dbReference>
<sequence length="101" mass="11082">MLFGVSDQQNQLIKQHTVVRVPDKTWAVLSPDQAKTLGAKQKQMPVQAQQAQQMQMKQGVQAKMMAYMQAHPTASAAEQKAQANAFAAELTTSAIKQQVSK</sequence>
<name>A0A380P2G4_WEIVI</name>
<dbReference type="InterPro" id="IPR032083">
    <property type="entry name" value="DUF4811"/>
</dbReference>
<dbReference type="AlphaFoldDB" id="A0A380P2G4"/>
<organism evidence="1 2">
    <name type="scientific">Weissella viridescens</name>
    <name type="common">Lactobacillus viridescens</name>
    <dbReference type="NCBI Taxonomy" id="1629"/>
    <lineage>
        <taxon>Bacteria</taxon>
        <taxon>Bacillati</taxon>
        <taxon>Bacillota</taxon>
        <taxon>Bacilli</taxon>
        <taxon>Lactobacillales</taxon>
        <taxon>Lactobacillaceae</taxon>
        <taxon>Weissella</taxon>
    </lineage>
</organism>
<proteinExistence type="predicted"/>
<reference evidence="1 2" key="1">
    <citation type="submission" date="2018-06" db="EMBL/GenBank/DDBJ databases">
        <authorList>
            <consortium name="Pathogen Informatics"/>
            <person name="Doyle S."/>
        </authorList>
    </citation>
    <scope>NUCLEOTIDE SEQUENCE [LARGE SCALE GENOMIC DNA]</scope>
    <source>
        <strain evidence="1 2">NCTC13645</strain>
    </source>
</reference>
<evidence type="ECO:0000313" key="1">
    <source>
        <dbReference type="EMBL" id="SUP59399.1"/>
    </source>
</evidence>
<gene>
    <name evidence="1" type="ORF">NCTC13645_01655</name>
</gene>
<accession>A0A380P2G4</accession>
<dbReference type="Pfam" id="PF16069">
    <property type="entry name" value="DUF4811"/>
    <property type="match status" value="1"/>
</dbReference>
<protein>
    <submittedName>
        <fullName evidence="1">Uncharacterized protein</fullName>
    </submittedName>
</protein>
<evidence type="ECO:0000313" key="2">
    <source>
        <dbReference type="Proteomes" id="UP000254621"/>
    </source>
</evidence>
<dbReference type="EMBL" id="UHIV01000004">
    <property type="protein sequence ID" value="SUP59399.1"/>
    <property type="molecule type" value="Genomic_DNA"/>
</dbReference>